<dbReference type="HOGENOM" id="CLU_135762_0_0_1"/>
<gene>
    <name evidence="2" type="ORF">M408DRAFT_40661</name>
</gene>
<organism evidence="2 3">
    <name type="scientific">Serendipita vermifera MAFF 305830</name>
    <dbReference type="NCBI Taxonomy" id="933852"/>
    <lineage>
        <taxon>Eukaryota</taxon>
        <taxon>Fungi</taxon>
        <taxon>Dikarya</taxon>
        <taxon>Basidiomycota</taxon>
        <taxon>Agaricomycotina</taxon>
        <taxon>Agaricomycetes</taxon>
        <taxon>Sebacinales</taxon>
        <taxon>Serendipitaceae</taxon>
        <taxon>Serendipita</taxon>
    </lineage>
</organism>
<proteinExistence type="predicted"/>
<feature type="compositionally biased region" description="Polar residues" evidence="1">
    <location>
        <begin position="61"/>
        <end position="73"/>
    </location>
</feature>
<dbReference type="Proteomes" id="UP000054097">
    <property type="component" value="Unassembled WGS sequence"/>
</dbReference>
<accession>A0A0C2VYI4</accession>
<reference evidence="3" key="2">
    <citation type="submission" date="2015-01" db="EMBL/GenBank/DDBJ databases">
        <title>Evolutionary Origins and Diversification of the Mycorrhizal Mutualists.</title>
        <authorList>
            <consortium name="DOE Joint Genome Institute"/>
            <consortium name="Mycorrhizal Genomics Consortium"/>
            <person name="Kohler A."/>
            <person name="Kuo A."/>
            <person name="Nagy L.G."/>
            <person name="Floudas D."/>
            <person name="Copeland A."/>
            <person name="Barry K.W."/>
            <person name="Cichocki N."/>
            <person name="Veneault-Fourrey C."/>
            <person name="LaButti K."/>
            <person name="Lindquist E.A."/>
            <person name="Lipzen A."/>
            <person name="Lundell T."/>
            <person name="Morin E."/>
            <person name="Murat C."/>
            <person name="Riley R."/>
            <person name="Ohm R."/>
            <person name="Sun H."/>
            <person name="Tunlid A."/>
            <person name="Henrissat B."/>
            <person name="Grigoriev I.V."/>
            <person name="Hibbett D.S."/>
            <person name="Martin F."/>
        </authorList>
    </citation>
    <scope>NUCLEOTIDE SEQUENCE [LARGE SCALE GENOMIC DNA]</scope>
    <source>
        <strain evidence="3">MAFF 305830</strain>
    </source>
</reference>
<dbReference type="EMBL" id="KN824747">
    <property type="protein sequence ID" value="KIM19388.1"/>
    <property type="molecule type" value="Genomic_DNA"/>
</dbReference>
<name>A0A0C2VYI4_SERVB</name>
<protein>
    <submittedName>
        <fullName evidence="2">Uncharacterized protein</fullName>
    </submittedName>
</protein>
<feature type="region of interest" description="Disordered" evidence="1">
    <location>
        <begin position="1"/>
        <end position="75"/>
    </location>
</feature>
<dbReference type="OrthoDB" id="3243524at2759"/>
<evidence type="ECO:0000313" key="2">
    <source>
        <dbReference type="EMBL" id="KIM19388.1"/>
    </source>
</evidence>
<sequence>MPSYRVRPGAIPKHLKMPTQPSAAPTAARPSKVKPPIRKATSSSSPGMFDNASDPPADPFATSTNAGSGTSWAGRSGEYRDAAKAHPYAKLKDPLSVRAYDWIVRLSVPALVFYFLFWSEAGEKSDIAIV</sequence>
<dbReference type="AlphaFoldDB" id="A0A0C2VYI4"/>
<keyword evidence="3" id="KW-1185">Reference proteome</keyword>
<feature type="non-terminal residue" evidence="2">
    <location>
        <position position="130"/>
    </location>
</feature>
<evidence type="ECO:0000256" key="1">
    <source>
        <dbReference type="SAM" id="MobiDB-lite"/>
    </source>
</evidence>
<reference evidence="2 3" key="1">
    <citation type="submission" date="2014-04" db="EMBL/GenBank/DDBJ databases">
        <authorList>
            <consortium name="DOE Joint Genome Institute"/>
            <person name="Kuo A."/>
            <person name="Zuccaro A."/>
            <person name="Kohler A."/>
            <person name="Nagy L.G."/>
            <person name="Floudas D."/>
            <person name="Copeland A."/>
            <person name="Barry K.W."/>
            <person name="Cichocki N."/>
            <person name="Veneault-Fourrey C."/>
            <person name="LaButti K."/>
            <person name="Lindquist E.A."/>
            <person name="Lipzen A."/>
            <person name="Lundell T."/>
            <person name="Morin E."/>
            <person name="Murat C."/>
            <person name="Sun H."/>
            <person name="Tunlid A."/>
            <person name="Henrissat B."/>
            <person name="Grigoriev I.V."/>
            <person name="Hibbett D.S."/>
            <person name="Martin F."/>
            <person name="Nordberg H.P."/>
            <person name="Cantor M.N."/>
            <person name="Hua S.X."/>
        </authorList>
    </citation>
    <scope>NUCLEOTIDE SEQUENCE [LARGE SCALE GENOMIC DNA]</scope>
    <source>
        <strain evidence="2 3">MAFF 305830</strain>
    </source>
</reference>
<evidence type="ECO:0000313" key="3">
    <source>
        <dbReference type="Proteomes" id="UP000054097"/>
    </source>
</evidence>